<dbReference type="AlphaFoldDB" id="A0A316GCQ0"/>
<comment type="caution">
    <text evidence="2">The sequence shown here is derived from an EMBL/GenBank/DDBJ whole genome shotgun (WGS) entry which is preliminary data.</text>
</comment>
<evidence type="ECO:0000259" key="1">
    <source>
        <dbReference type="PROSITE" id="PS50206"/>
    </source>
</evidence>
<dbReference type="Gene3D" id="3.40.250.10">
    <property type="entry name" value="Rhodanese-like domain"/>
    <property type="match status" value="1"/>
</dbReference>
<proteinExistence type="predicted"/>
<protein>
    <submittedName>
        <fullName evidence="2">Rhodanese-related sulfurtransferase</fullName>
    </submittedName>
</protein>
<feature type="domain" description="Rhodanese" evidence="1">
    <location>
        <begin position="107"/>
        <end position="211"/>
    </location>
</feature>
<dbReference type="InterPro" id="IPR036873">
    <property type="entry name" value="Rhodanese-like_dom_sf"/>
</dbReference>
<evidence type="ECO:0000313" key="3">
    <source>
        <dbReference type="Proteomes" id="UP000245708"/>
    </source>
</evidence>
<keyword evidence="3" id="KW-1185">Reference proteome</keyword>
<dbReference type="PROSITE" id="PS50206">
    <property type="entry name" value="RHODANESE_3"/>
    <property type="match status" value="1"/>
</dbReference>
<dbReference type="InterPro" id="IPR001763">
    <property type="entry name" value="Rhodanese-like_dom"/>
</dbReference>
<dbReference type="Pfam" id="PF00581">
    <property type="entry name" value="Rhodanese"/>
    <property type="match status" value="1"/>
</dbReference>
<dbReference type="Proteomes" id="UP000245708">
    <property type="component" value="Unassembled WGS sequence"/>
</dbReference>
<keyword evidence="2" id="KW-0808">Transferase</keyword>
<dbReference type="SMART" id="SM00450">
    <property type="entry name" value="RHOD"/>
    <property type="match status" value="1"/>
</dbReference>
<dbReference type="SUPFAM" id="SSF52821">
    <property type="entry name" value="Rhodanese/Cell cycle control phosphatase"/>
    <property type="match status" value="1"/>
</dbReference>
<dbReference type="CDD" id="cd00158">
    <property type="entry name" value="RHOD"/>
    <property type="match status" value="1"/>
</dbReference>
<sequence>MPIIRKTLSPEETTEDPMRITAFAFALIALPGAALADPVGLTPDMMSATVPTPSGPVEILRNQDNANRLSGDWTLTSRPCPNFCIQPMVPAPGVTPVGELEVIAALQDANTVVIDGRIRPEFEAGTIPGAVSVPYNEAADRLDELGCEVDFDGFICEGDLMQVVLFCNGPWCGQSPTAARNMIEAGFPAENISYYRGGMQNWQGLGLTVVPGGAGG</sequence>
<gene>
    <name evidence="2" type="ORF">C7455_11145</name>
</gene>
<organism evidence="2 3">
    <name type="scientific">Roseicyclus mahoneyensis</name>
    <dbReference type="NCBI Taxonomy" id="164332"/>
    <lineage>
        <taxon>Bacteria</taxon>
        <taxon>Pseudomonadati</taxon>
        <taxon>Pseudomonadota</taxon>
        <taxon>Alphaproteobacteria</taxon>
        <taxon>Rhodobacterales</taxon>
        <taxon>Roseobacteraceae</taxon>
        <taxon>Roseicyclus</taxon>
    </lineage>
</organism>
<evidence type="ECO:0000313" key="2">
    <source>
        <dbReference type="EMBL" id="PWK57995.1"/>
    </source>
</evidence>
<reference evidence="2 3" key="1">
    <citation type="submission" date="2018-05" db="EMBL/GenBank/DDBJ databases">
        <title>Genomic Encyclopedia of Type Strains, Phase IV (KMG-IV): sequencing the most valuable type-strain genomes for metagenomic binning, comparative biology and taxonomic classification.</title>
        <authorList>
            <person name="Goeker M."/>
        </authorList>
    </citation>
    <scope>NUCLEOTIDE SEQUENCE [LARGE SCALE GENOMIC DNA]</scope>
    <source>
        <strain evidence="2 3">DSM 16097</strain>
    </source>
</reference>
<accession>A0A316GCQ0</accession>
<name>A0A316GCQ0_9RHOB</name>
<dbReference type="EMBL" id="QGGW01000011">
    <property type="protein sequence ID" value="PWK57995.1"/>
    <property type="molecule type" value="Genomic_DNA"/>
</dbReference>
<dbReference type="GO" id="GO:0016740">
    <property type="term" value="F:transferase activity"/>
    <property type="evidence" value="ECO:0007669"/>
    <property type="project" value="UniProtKB-KW"/>
</dbReference>